<dbReference type="EMBL" id="CAEY01000207">
    <property type="status" value="NOT_ANNOTATED_CDS"/>
    <property type="molecule type" value="Genomic_DNA"/>
</dbReference>
<dbReference type="Proteomes" id="UP000015104">
    <property type="component" value="Unassembled WGS sequence"/>
</dbReference>
<dbReference type="Pfam" id="PF01399">
    <property type="entry name" value="PCI"/>
    <property type="match status" value="1"/>
</dbReference>
<accession>T1KL48</accession>
<keyword evidence="4" id="KW-1185">Reference proteome</keyword>
<dbReference type="GO" id="GO:0002183">
    <property type="term" value="P:cytoplasmic translational initiation"/>
    <property type="evidence" value="ECO:0007669"/>
    <property type="project" value="TreeGrafter"/>
</dbReference>
<feature type="domain" description="PCI" evidence="2">
    <location>
        <begin position="374"/>
        <end position="536"/>
    </location>
</feature>
<reference evidence="3" key="2">
    <citation type="submission" date="2015-06" db="UniProtKB">
        <authorList>
            <consortium name="EnsemblMetazoa"/>
        </authorList>
    </citation>
    <scope>IDENTIFICATION</scope>
</reference>
<organism evidence="3 4">
    <name type="scientific">Tetranychus urticae</name>
    <name type="common">Two-spotted spider mite</name>
    <dbReference type="NCBI Taxonomy" id="32264"/>
    <lineage>
        <taxon>Eukaryota</taxon>
        <taxon>Metazoa</taxon>
        <taxon>Ecdysozoa</taxon>
        <taxon>Arthropoda</taxon>
        <taxon>Chelicerata</taxon>
        <taxon>Arachnida</taxon>
        <taxon>Acari</taxon>
        <taxon>Acariformes</taxon>
        <taxon>Trombidiformes</taxon>
        <taxon>Prostigmata</taxon>
        <taxon>Eleutherengona</taxon>
        <taxon>Raphignathae</taxon>
        <taxon>Tetranychoidea</taxon>
        <taxon>Tetranychidae</taxon>
        <taxon>Tetranychus</taxon>
    </lineage>
</organism>
<dbReference type="InterPro" id="IPR040750">
    <property type="entry name" value="eIF3m_C_helix"/>
</dbReference>
<dbReference type="GO" id="GO:0005852">
    <property type="term" value="C:eukaryotic translation initiation factor 3 complex"/>
    <property type="evidence" value="ECO:0007669"/>
    <property type="project" value="TreeGrafter"/>
</dbReference>
<dbReference type="AlphaFoldDB" id="T1KL48"/>
<comment type="similarity">
    <text evidence="1">Belongs to the CSN7/EIF3M family. CSN7 subfamily.</text>
</comment>
<name>T1KL48_TETUR</name>
<evidence type="ECO:0000313" key="3">
    <source>
        <dbReference type="EnsemblMetazoa" id="tetur14g01150.1"/>
    </source>
</evidence>
<dbReference type="STRING" id="32264.T1KL48"/>
<dbReference type="SMART" id="SM00088">
    <property type="entry name" value="PINT"/>
    <property type="match status" value="1"/>
</dbReference>
<dbReference type="InterPro" id="IPR000717">
    <property type="entry name" value="PCI_dom"/>
</dbReference>
<dbReference type="PANTHER" id="PTHR15350:SF2">
    <property type="entry name" value="EUKARYOTIC TRANSLATION INITIATION FACTOR 3 SUBUNIT M"/>
    <property type="match status" value="1"/>
</dbReference>
<reference evidence="4" key="1">
    <citation type="submission" date="2011-08" db="EMBL/GenBank/DDBJ databases">
        <authorList>
            <person name="Rombauts S."/>
        </authorList>
    </citation>
    <scope>NUCLEOTIDE SEQUENCE</scope>
    <source>
        <strain evidence="4">London</strain>
    </source>
</reference>
<dbReference type="InterPro" id="IPR045237">
    <property type="entry name" value="COPS7/eIF3m"/>
</dbReference>
<evidence type="ECO:0000256" key="1">
    <source>
        <dbReference type="ARBA" id="ARBA00008482"/>
    </source>
</evidence>
<protein>
    <recommendedName>
        <fullName evidence="2">PCI domain-containing protein</fullName>
    </recommendedName>
</protein>
<proteinExistence type="inferred from homology"/>
<dbReference type="Pfam" id="PF18005">
    <property type="entry name" value="eIF3m_C_helix"/>
    <property type="match status" value="1"/>
</dbReference>
<dbReference type="EnsemblMetazoa" id="tetur14g01150.1">
    <property type="protein sequence ID" value="tetur14g01150.1"/>
    <property type="gene ID" value="tetur14g01150"/>
</dbReference>
<dbReference type="eggNOG" id="KOG2753">
    <property type="taxonomic scope" value="Eukaryota"/>
</dbReference>
<dbReference type="HOGENOM" id="CLU_465661_0_0_1"/>
<sequence>MYNKNDCDKTTIKVQVSDAYRIIIIDWSKNIKKEIFRQLAEFTGISIEKTQSISFSKPPVGNDVNPPNPFLRPTGDLAICHFEKSFSRPAAIPQGYYLYTKEDYRDKFFRDGDCFALNTRMFMTFTLDKFNVQYNLVHRDLIDETDCNQLFCHHISKKAFLDKQAKISNSDIESYLRNQPRPVPIVEDTLDEEFHAARVIRQREIHADLNIGQYFHSYCRFFSDGMFPVPSPRIYWPNRVLVEIWRFLFFDHKNSIQYVSTLARWLWNQVLQPQLRDYFNSLGANHTEKDEDGFLKDLTKIIEVCDLCFKEDKDADKQSVLNSIVSLLIQVPQTNPICSELVNAFYAKLVEDNVGLDKLQKLLRLLHEVLLNDDSHEASKVMIELLGTYTEATASQARTDAHRCIVSFILNSNTFLMDHLLTLKPVKFLEGEAIHDLLTIFVSDKLNGYIQFYAAHKTLIENSGLSYEQNLHKMVLLNFMQVAESNKELSFQTVKEELQLGDEDAETFVIDILRTNLVNAKTHQVNKKCPVTSTIHQTFGLQQWQQLRDTLTQWQANLIHVQNTIASAICAQYETMTPINSNPIPS</sequence>
<dbReference type="PANTHER" id="PTHR15350">
    <property type="entry name" value="COP9 SIGNALOSOME COMPLEX SUBUNIT 7/DENDRITIC CELL PROTEIN GA17"/>
    <property type="match status" value="1"/>
</dbReference>
<dbReference type="PROSITE" id="PS50250">
    <property type="entry name" value="PCI"/>
    <property type="match status" value="1"/>
</dbReference>
<evidence type="ECO:0000259" key="2">
    <source>
        <dbReference type="PROSITE" id="PS50250"/>
    </source>
</evidence>
<evidence type="ECO:0000313" key="4">
    <source>
        <dbReference type="Proteomes" id="UP000015104"/>
    </source>
</evidence>